<dbReference type="Proteomes" id="UP000192578">
    <property type="component" value="Unassembled WGS sequence"/>
</dbReference>
<gene>
    <name evidence="1" type="ORF">BV898_03008</name>
</gene>
<proteinExistence type="predicted"/>
<dbReference type="EMBL" id="MTYJ01000014">
    <property type="protein sequence ID" value="OQV22956.1"/>
    <property type="molecule type" value="Genomic_DNA"/>
</dbReference>
<sequence>MTATYTDNKEDSLVRRLGSHVEQIVYDAEGRFPVNWGPESQPHWNNILRLAQRSPSITHCHLKRFTLYSAGIPADSDIQPCHRGLNDLWEWCFGGNERLSHLILHDCKLRIRMERPFCVISLPRVVSIAWRQNLLAEMEAALSRVIWPFPAEQTKWIVKESPWLSKQQMELQASQRDYTGTNGILKEITSLQSRVPRFVRTLGRYYVRQLKYDPNYDRIPKEALYIIAVYLLDRRRNVFVRNRQSAPPHKFPSTITGGKLII</sequence>
<protein>
    <submittedName>
        <fullName evidence="1">Uncharacterized protein</fullName>
    </submittedName>
</protein>
<dbReference type="AlphaFoldDB" id="A0A1W0X5X5"/>
<comment type="caution">
    <text evidence="1">The sequence shown here is derived from an EMBL/GenBank/DDBJ whole genome shotgun (WGS) entry which is preliminary data.</text>
</comment>
<reference evidence="2" key="1">
    <citation type="submission" date="2017-01" db="EMBL/GenBank/DDBJ databases">
        <title>Comparative genomics of anhydrobiosis in the tardigrade Hypsibius dujardini.</title>
        <authorList>
            <person name="Yoshida Y."/>
            <person name="Koutsovoulos G."/>
            <person name="Laetsch D."/>
            <person name="Stevens L."/>
            <person name="Kumar S."/>
            <person name="Horikawa D."/>
            <person name="Ishino K."/>
            <person name="Komine S."/>
            <person name="Tomita M."/>
            <person name="Blaxter M."/>
            <person name="Arakawa K."/>
        </authorList>
    </citation>
    <scope>NUCLEOTIDE SEQUENCE [LARGE SCALE GENOMIC DNA]</scope>
    <source>
        <strain evidence="2">Z151</strain>
    </source>
</reference>
<evidence type="ECO:0000313" key="2">
    <source>
        <dbReference type="Proteomes" id="UP000192578"/>
    </source>
</evidence>
<evidence type="ECO:0000313" key="1">
    <source>
        <dbReference type="EMBL" id="OQV22956.1"/>
    </source>
</evidence>
<accession>A0A1W0X5X5</accession>
<name>A0A1W0X5X5_HYPEX</name>
<keyword evidence="2" id="KW-1185">Reference proteome</keyword>
<organism evidence="1 2">
    <name type="scientific">Hypsibius exemplaris</name>
    <name type="common">Freshwater tardigrade</name>
    <dbReference type="NCBI Taxonomy" id="2072580"/>
    <lineage>
        <taxon>Eukaryota</taxon>
        <taxon>Metazoa</taxon>
        <taxon>Ecdysozoa</taxon>
        <taxon>Tardigrada</taxon>
        <taxon>Eutardigrada</taxon>
        <taxon>Parachela</taxon>
        <taxon>Hypsibioidea</taxon>
        <taxon>Hypsibiidae</taxon>
        <taxon>Hypsibius</taxon>
    </lineage>
</organism>